<reference evidence="3" key="1">
    <citation type="journal article" date="2015" name="PLoS Genet.">
        <title>Genome Sequence and Transcriptome Analyses of Chrysochromulina tobin: Metabolic Tools for Enhanced Algal Fitness in the Prominent Order Prymnesiales (Haptophyceae).</title>
        <authorList>
            <person name="Hovde B.T."/>
            <person name="Deodato C.R."/>
            <person name="Hunsperger H.M."/>
            <person name="Ryken S.A."/>
            <person name="Yost W."/>
            <person name="Jha R.K."/>
            <person name="Patterson J."/>
            <person name="Monnat R.J. Jr."/>
            <person name="Barlow S.B."/>
            <person name="Starkenburg S.R."/>
            <person name="Cattolico R.A."/>
        </authorList>
    </citation>
    <scope>NUCLEOTIDE SEQUENCE</scope>
    <source>
        <strain evidence="3">CCMP291</strain>
    </source>
</reference>
<feature type="compositionally biased region" description="Polar residues" evidence="1">
    <location>
        <begin position="1"/>
        <end position="18"/>
    </location>
</feature>
<gene>
    <name evidence="2" type="ORF">Ctob_010802</name>
</gene>
<proteinExistence type="predicted"/>
<dbReference type="EMBL" id="JWZX01000682">
    <property type="protein sequence ID" value="KOO35980.1"/>
    <property type="molecule type" value="Genomic_DNA"/>
</dbReference>
<evidence type="ECO:0000313" key="2">
    <source>
        <dbReference type="EMBL" id="KOO35980.1"/>
    </source>
</evidence>
<comment type="caution">
    <text evidence="2">The sequence shown here is derived from an EMBL/GenBank/DDBJ whole genome shotgun (WGS) entry which is preliminary data.</text>
</comment>
<sequence>MRLLYQLQQGAPSSSSSDVGPHVGGDDEANEAKAPPARPQVGRVAVPPHRPVVTSFSKGASSFRPPKVVPSSGYESIVGKDGHVSAVFGGGIAIDSGIAEFERQFELHTARENGEGVADDTSSSSEIEFEPFCAGRQLGAVDVIEPVCVTFPPSAPMDSSTVPALAGKGAAAAATAADAEPLATPRTLAQRVAMRRQASFDRRRSTGALITATGV</sequence>
<feature type="region of interest" description="Disordered" evidence="1">
    <location>
        <begin position="1"/>
        <end position="48"/>
    </location>
</feature>
<dbReference type="AlphaFoldDB" id="A0A0M0KAX8"/>
<keyword evidence="3" id="KW-1185">Reference proteome</keyword>
<protein>
    <submittedName>
        <fullName evidence="2">Uncharacterized protein</fullName>
    </submittedName>
</protein>
<accession>A0A0M0KAX8</accession>
<dbReference type="Proteomes" id="UP000037460">
    <property type="component" value="Unassembled WGS sequence"/>
</dbReference>
<evidence type="ECO:0000256" key="1">
    <source>
        <dbReference type="SAM" id="MobiDB-lite"/>
    </source>
</evidence>
<evidence type="ECO:0000313" key="3">
    <source>
        <dbReference type="Proteomes" id="UP000037460"/>
    </source>
</evidence>
<organism evidence="2 3">
    <name type="scientific">Chrysochromulina tobinii</name>
    <dbReference type="NCBI Taxonomy" id="1460289"/>
    <lineage>
        <taxon>Eukaryota</taxon>
        <taxon>Haptista</taxon>
        <taxon>Haptophyta</taxon>
        <taxon>Prymnesiophyceae</taxon>
        <taxon>Prymnesiales</taxon>
        <taxon>Chrysochromulinaceae</taxon>
        <taxon>Chrysochromulina</taxon>
    </lineage>
</organism>
<name>A0A0M0KAX8_9EUKA</name>